<proteinExistence type="predicted"/>
<feature type="compositionally biased region" description="Low complexity" evidence="1">
    <location>
        <begin position="300"/>
        <end position="321"/>
    </location>
</feature>
<name>A0AAD8WZI7_LOLMU</name>
<evidence type="ECO:0000313" key="3">
    <source>
        <dbReference type="Proteomes" id="UP001231189"/>
    </source>
</evidence>
<dbReference type="PROSITE" id="PS50096">
    <property type="entry name" value="IQ"/>
    <property type="match status" value="1"/>
</dbReference>
<feature type="region of interest" description="Disordered" evidence="1">
    <location>
        <begin position="300"/>
        <end position="326"/>
    </location>
</feature>
<evidence type="ECO:0000313" key="2">
    <source>
        <dbReference type="EMBL" id="KAK1684003.1"/>
    </source>
</evidence>
<protein>
    <submittedName>
        <fullName evidence="2">Uncharacterized protein</fullName>
    </submittedName>
</protein>
<keyword evidence="3" id="KW-1185">Reference proteome</keyword>
<evidence type="ECO:0000256" key="1">
    <source>
        <dbReference type="SAM" id="MobiDB-lite"/>
    </source>
</evidence>
<comment type="caution">
    <text evidence="2">The sequence shown here is derived from an EMBL/GenBank/DDBJ whole genome shotgun (WGS) entry which is preliminary data.</text>
</comment>
<organism evidence="2 3">
    <name type="scientific">Lolium multiflorum</name>
    <name type="common">Italian ryegrass</name>
    <name type="synonym">Lolium perenne subsp. multiflorum</name>
    <dbReference type="NCBI Taxonomy" id="4521"/>
    <lineage>
        <taxon>Eukaryota</taxon>
        <taxon>Viridiplantae</taxon>
        <taxon>Streptophyta</taxon>
        <taxon>Embryophyta</taxon>
        <taxon>Tracheophyta</taxon>
        <taxon>Spermatophyta</taxon>
        <taxon>Magnoliopsida</taxon>
        <taxon>Liliopsida</taxon>
        <taxon>Poales</taxon>
        <taxon>Poaceae</taxon>
        <taxon>BOP clade</taxon>
        <taxon>Pooideae</taxon>
        <taxon>Poodae</taxon>
        <taxon>Poeae</taxon>
        <taxon>Poeae Chloroplast Group 2 (Poeae type)</taxon>
        <taxon>Loliodinae</taxon>
        <taxon>Loliinae</taxon>
        <taxon>Lolium</taxon>
    </lineage>
</organism>
<feature type="compositionally biased region" description="Low complexity" evidence="1">
    <location>
        <begin position="81"/>
        <end position="91"/>
    </location>
</feature>
<feature type="region of interest" description="Disordered" evidence="1">
    <location>
        <begin position="118"/>
        <end position="155"/>
    </location>
</feature>
<gene>
    <name evidence="2" type="ORF">QYE76_044851</name>
</gene>
<dbReference type="AlphaFoldDB" id="A0AAD8WZI7"/>
<accession>A0AAD8WZI7</accession>
<dbReference type="EMBL" id="JAUUTY010000002">
    <property type="protein sequence ID" value="KAK1684003.1"/>
    <property type="molecule type" value="Genomic_DNA"/>
</dbReference>
<sequence>MGGMAGMAAMGSMPMPTMGGMAGMGGFGGMAGIRGPSYGGVFGDGRLGEWCPSTEFFPPTAVALRCPHRSLPGGDHRGPPRSRCPGRSASSWPIPTAATAGSLVADAASSSRHRAAPPLPLSVISGSGHTSAPGVPLLRSRPPSSTGTLRNSSSAAATNATVAAAVLTLSLLFGGQAALAAAATHARRLHAPSLSAMWERPWPGSTSTPPDALPPVFPSVAVTASAWIAIRHVSAAVRLQAAARGLLVRRRVREMRDLLQLLQVALHCATDLDLVRCVVDLGRTVSPRAADMLFSRAATSKSAPSTSSGGEDMVSPSAPRSTVPPPAAARAPFLPLVSMGSRWLYRCTSDGRMVSTLCSGVNNKASQSISG</sequence>
<dbReference type="Proteomes" id="UP001231189">
    <property type="component" value="Unassembled WGS sequence"/>
</dbReference>
<feature type="region of interest" description="Disordered" evidence="1">
    <location>
        <begin position="71"/>
        <end position="93"/>
    </location>
</feature>
<reference evidence="2" key="1">
    <citation type="submission" date="2023-07" db="EMBL/GenBank/DDBJ databases">
        <title>A chromosome-level genome assembly of Lolium multiflorum.</title>
        <authorList>
            <person name="Chen Y."/>
            <person name="Copetti D."/>
            <person name="Kolliker R."/>
            <person name="Studer B."/>
        </authorList>
    </citation>
    <scope>NUCLEOTIDE SEQUENCE</scope>
    <source>
        <strain evidence="2">02402/16</strain>
        <tissue evidence="2">Leaf</tissue>
    </source>
</reference>